<comment type="caution">
    <text evidence="1">The sequence shown here is derived from an EMBL/GenBank/DDBJ whole genome shotgun (WGS) entry which is preliminary data.</text>
</comment>
<dbReference type="EMBL" id="JADBFD010000010">
    <property type="protein sequence ID" value="MBE2888149.1"/>
    <property type="molecule type" value="Genomic_DNA"/>
</dbReference>
<reference evidence="1 2" key="1">
    <citation type="submission" date="2020-10" db="EMBL/GenBank/DDBJ databases">
        <title>Investigation of anaerobic biodegradation of phenanthrene by a sulfate-dependent Geobacter anodireducens strain PheS2.</title>
        <authorList>
            <person name="Zhang Z."/>
        </authorList>
    </citation>
    <scope>NUCLEOTIDE SEQUENCE [LARGE SCALE GENOMIC DNA]</scope>
    <source>
        <strain evidence="1 2">PheS2</strain>
    </source>
</reference>
<protein>
    <submittedName>
        <fullName evidence="1">DUF2845 domain-containing protein</fullName>
    </submittedName>
</protein>
<sequence>MERLREEQRIASLREAEQRRLALTAKYADPLLIEKIMSRHFWQGQTEEQLRDSLGHPYDIDERVLKTKSKQIWKYHPMGRNRFGLRITLENGLVVGWDDKT</sequence>
<gene>
    <name evidence="1" type="ORF">IIE05_09215</name>
</gene>
<dbReference type="Proteomes" id="UP000618926">
    <property type="component" value="Unassembled WGS sequence"/>
</dbReference>
<evidence type="ECO:0000313" key="1">
    <source>
        <dbReference type="EMBL" id="MBE2888149.1"/>
    </source>
</evidence>
<proteinExistence type="predicted"/>
<accession>A0ABR9NV64</accession>
<evidence type="ECO:0000313" key="2">
    <source>
        <dbReference type="Proteomes" id="UP000618926"/>
    </source>
</evidence>
<name>A0ABR9NV64_9BACT</name>
<organism evidence="1 2">
    <name type="scientific">Geobacter anodireducens</name>
    <dbReference type="NCBI Taxonomy" id="1340425"/>
    <lineage>
        <taxon>Bacteria</taxon>
        <taxon>Pseudomonadati</taxon>
        <taxon>Thermodesulfobacteriota</taxon>
        <taxon>Desulfuromonadia</taxon>
        <taxon>Geobacterales</taxon>
        <taxon>Geobacteraceae</taxon>
        <taxon>Geobacter</taxon>
    </lineage>
</organism>
<keyword evidence="2" id="KW-1185">Reference proteome</keyword>